<dbReference type="AlphaFoldDB" id="A0A6P8Y459"/>
<keyword evidence="6 7" id="KW-0408">Iron</keyword>
<evidence type="ECO:0000256" key="3">
    <source>
        <dbReference type="ARBA" id="ARBA00022559"/>
    </source>
</evidence>
<evidence type="ECO:0000256" key="5">
    <source>
        <dbReference type="ARBA" id="ARBA00022729"/>
    </source>
</evidence>
<keyword evidence="4 7" id="KW-0349">Heme</keyword>
<dbReference type="GO" id="GO:0022412">
    <property type="term" value="P:cellular process involved in reproduction in multicellular organism"/>
    <property type="evidence" value="ECO:0007669"/>
    <property type="project" value="UniProtKB-ARBA"/>
</dbReference>
<dbReference type="GO" id="GO:0005576">
    <property type="term" value="C:extracellular region"/>
    <property type="evidence" value="ECO:0007669"/>
    <property type="project" value="UniProtKB-SubCell"/>
</dbReference>
<dbReference type="PANTHER" id="PTHR11475">
    <property type="entry name" value="OXIDASE/PEROXIDASE"/>
    <property type="match status" value="1"/>
</dbReference>
<evidence type="ECO:0000256" key="7">
    <source>
        <dbReference type="PIRSR" id="PIRSR619791-2"/>
    </source>
</evidence>
<dbReference type="FunFam" id="1.10.640.10:FF:000003">
    <property type="entry name" value="chorion peroxidase"/>
    <property type="match status" value="1"/>
</dbReference>
<dbReference type="GO" id="GO:0046872">
    <property type="term" value="F:metal ion binding"/>
    <property type="evidence" value="ECO:0007669"/>
    <property type="project" value="UniProtKB-KW"/>
</dbReference>
<dbReference type="PRINTS" id="PR00457">
    <property type="entry name" value="ANPEROXIDASE"/>
</dbReference>
<organism evidence="10">
    <name type="scientific">Thrips palmi</name>
    <name type="common">Melon thrips</name>
    <dbReference type="NCBI Taxonomy" id="161013"/>
    <lineage>
        <taxon>Eukaryota</taxon>
        <taxon>Metazoa</taxon>
        <taxon>Ecdysozoa</taxon>
        <taxon>Arthropoda</taxon>
        <taxon>Hexapoda</taxon>
        <taxon>Insecta</taxon>
        <taxon>Pterygota</taxon>
        <taxon>Neoptera</taxon>
        <taxon>Paraneoptera</taxon>
        <taxon>Thysanoptera</taxon>
        <taxon>Terebrantia</taxon>
        <taxon>Thripoidea</taxon>
        <taxon>Thripidae</taxon>
        <taxon>Thrips</taxon>
    </lineage>
</organism>
<keyword evidence="2" id="KW-0964">Secreted</keyword>
<evidence type="ECO:0000256" key="6">
    <source>
        <dbReference type="ARBA" id="ARBA00023004"/>
    </source>
</evidence>
<evidence type="ECO:0000313" key="10">
    <source>
        <dbReference type="RefSeq" id="XP_034234323.1"/>
    </source>
</evidence>
<evidence type="ECO:0000256" key="2">
    <source>
        <dbReference type="ARBA" id="ARBA00022525"/>
    </source>
</evidence>
<dbReference type="GeneID" id="117641265"/>
<evidence type="ECO:0000256" key="4">
    <source>
        <dbReference type="ARBA" id="ARBA00022617"/>
    </source>
</evidence>
<dbReference type="InterPro" id="IPR037120">
    <property type="entry name" value="Haem_peroxidase_sf_animal"/>
</dbReference>
<evidence type="ECO:0000313" key="9">
    <source>
        <dbReference type="Proteomes" id="UP000515158"/>
    </source>
</evidence>
<dbReference type="InterPro" id="IPR010255">
    <property type="entry name" value="Haem_peroxidase_sf"/>
</dbReference>
<dbReference type="PANTHER" id="PTHR11475:SF114">
    <property type="entry name" value="PEROXIDASE-LIKE PROTEIN"/>
    <property type="match status" value="1"/>
</dbReference>
<keyword evidence="3" id="KW-0575">Peroxidase</keyword>
<keyword evidence="7" id="KW-0479">Metal-binding</keyword>
<dbReference type="KEGG" id="tpal:117641265"/>
<keyword evidence="3" id="KW-0560">Oxidoreductase</keyword>
<dbReference type="GO" id="GO:0004601">
    <property type="term" value="F:peroxidase activity"/>
    <property type="evidence" value="ECO:0007669"/>
    <property type="project" value="UniProtKB-KW"/>
</dbReference>
<dbReference type="SUPFAM" id="SSF48113">
    <property type="entry name" value="Heme-dependent peroxidases"/>
    <property type="match status" value="1"/>
</dbReference>
<dbReference type="PROSITE" id="PS50292">
    <property type="entry name" value="PEROXIDASE_3"/>
    <property type="match status" value="1"/>
</dbReference>
<dbReference type="GO" id="GO:0020037">
    <property type="term" value="F:heme binding"/>
    <property type="evidence" value="ECO:0007669"/>
    <property type="project" value="InterPro"/>
</dbReference>
<dbReference type="Pfam" id="PF03098">
    <property type="entry name" value="An_peroxidase"/>
    <property type="match status" value="1"/>
</dbReference>
<dbReference type="Proteomes" id="UP000515158">
    <property type="component" value="Unplaced"/>
</dbReference>
<sequence length="594" mass="65148">MSATPPRHGSPRWFVQAAVLAVVLAAVGKASARCPNTPAVSCPRTPWRSFDGSCNNPQDSTRGMANTPLIRILPATYADGRHQPRRGFGNATLPSARLLVTTFLPDRNAPSRSSNIMFMTWAQLVSHDAARLQAPFPRANSACCDAEEPTDQCSRIPVPDDDPFFPRFGVKCFGVGRAAAAPCSGTAFEQNSLVSHYLDASFVYGSNAATANRLREGRGGRLRTQVIMGQEFLPRSAGGGLDAGDGRVTITPMLALLQTLWLLEHNRVARRLSDMNVLWDDERLFQETRRIVIAQWQLITYRDFLPKLIGAAAVDKNGLRPSVTSFSQDYDPSVDASTANDFTTGAFRSFHSMVANDVRFGGGGGEMPGRPMLLSGVPAEAILSPTNFRRAALGTLFQPRQGQDRFIAAEITTKMFAGNSPFGGDLLATDIQRARDNGLGSYNDYREQCNLPRAKEWTDFTDTIPSQHIEALSEHYEKPDDVDVMVGGLLEQWTDSSSEPSFTSPVFRCLVVDQFKRWKTGDSFFFDRLGQFALAQLRTLNDTSLARILCDNVPGIVSVPRDAFSRPGAGGTQEVRCSTIRGINLNAWREARRG</sequence>
<feature type="chain" id="PRO_5028474935" evidence="8">
    <location>
        <begin position="33"/>
        <end position="594"/>
    </location>
</feature>
<reference evidence="10" key="1">
    <citation type="submission" date="2025-08" db="UniProtKB">
        <authorList>
            <consortium name="RefSeq"/>
        </authorList>
    </citation>
    <scope>IDENTIFICATION</scope>
    <source>
        <tissue evidence="10">Total insect</tissue>
    </source>
</reference>
<proteinExistence type="predicted"/>
<dbReference type="Gene3D" id="1.10.640.10">
    <property type="entry name" value="Haem peroxidase domain superfamily, animal type"/>
    <property type="match status" value="1"/>
</dbReference>
<gene>
    <name evidence="10" type="primary">LOC117641265</name>
</gene>
<feature type="binding site" description="axial binding residue" evidence="7">
    <location>
        <position position="351"/>
    </location>
    <ligand>
        <name>heme b</name>
        <dbReference type="ChEBI" id="CHEBI:60344"/>
    </ligand>
    <ligandPart>
        <name>Fe</name>
        <dbReference type="ChEBI" id="CHEBI:18248"/>
    </ligandPart>
</feature>
<keyword evidence="5 8" id="KW-0732">Signal</keyword>
<comment type="subcellular location">
    <subcellularLocation>
        <location evidence="1">Secreted</location>
    </subcellularLocation>
</comment>
<dbReference type="RefSeq" id="XP_034234323.1">
    <property type="nucleotide sequence ID" value="XM_034378432.1"/>
</dbReference>
<dbReference type="InterPro" id="IPR019791">
    <property type="entry name" value="Haem_peroxidase_animal"/>
</dbReference>
<keyword evidence="9" id="KW-1185">Reference proteome</keyword>
<evidence type="ECO:0000256" key="1">
    <source>
        <dbReference type="ARBA" id="ARBA00004613"/>
    </source>
</evidence>
<protein>
    <submittedName>
        <fullName evidence="10">Peroxidase-like</fullName>
    </submittedName>
</protein>
<name>A0A6P8Y459_THRPL</name>
<dbReference type="GO" id="GO:0006979">
    <property type="term" value="P:response to oxidative stress"/>
    <property type="evidence" value="ECO:0007669"/>
    <property type="project" value="InterPro"/>
</dbReference>
<accession>A0A6P8Y459</accession>
<evidence type="ECO:0000256" key="8">
    <source>
        <dbReference type="SAM" id="SignalP"/>
    </source>
</evidence>
<dbReference type="InParanoid" id="A0A6P8Y459"/>
<feature type="signal peptide" evidence="8">
    <location>
        <begin position="1"/>
        <end position="32"/>
    </location>
</feature>
<dbReference type="OrthoDB" id="823504at2759"/>